<evidence type="ECO:0000313" key="2">
    <source>
        <dbReference type="EMBL" id="SDH22118.1"/>
    </source>
</evidence>
<keyword evidence="3" id="KW-1185">Reference proteome</keyword>
<keyword evidence="1" id="KW-0472">Membrane</keyword>
<evidence type="ECO:0000313" key="3">
    <source>
        <dbReference type="Proteomes" id="UP000199495"/>
    </source>
</evidence>
<reference evidence="2 3" key="1">
    <citation type="submission" date="2016-10" db="EMBL/GenBank/DDBJ databases">
        <authorList>
            <person name="de Groot N.N."/>
        </authorList>
    </citation>
    <scope>NUCLEOTIDE SEQUENCE [LARGE SCALE GENOMIC DNA]</scope>
    <source>
        <strain evidence="2 3">CGMCC 1.10267</strain>
    </source>
</reference>
<evidence type="ECO:0000256" key="1">
    <source>
        <dbReference type="SAM" id="Phobius"/>
    </source>
</evidence>
<gene>
    <name evidence="2" type="ORF">SAMN04487974_1344</name>
</gene>
<protein>
    <submittedName>
        <fullName evidence="2">Uncharacterized protein</fullName>
    </submittedName>
</protein>
<proteinExistence type="predicted"/>
<accession>A0A1G8AME0</accession>
<name>A0A1G8AME0_9HYPH</name>
<dbReference type="AlphaFoldDB" id="A0A1G8AME0"/>
<dbReference type="Proteomes" id="UP000199495">
    <property type="component" value="Unassembled WGS sequence"/>
</dbReference>
<keyword evidence="1" id="KW-1133">Transmembrane helix</keyword>
<sequence>MLALLSATLVVKIISIGLLGFVWAIVAFWWLLDARHRRRYKQPNSRSRVWSAPLSVDLGLWPRRTALPRFDMNAVAIGLPSQSVCPTTGHSSTLLESPLLITCGVLVEPQPRLALVEF</sequence>
<feature type="transmembrane region" description="Helical" evidence="1">
    <location>
        <begin position="6"/>
        <end position="32"/>
    </location>
</feature>
<keyword evidence="1" id="KW-0812">Transmembrane</keyword>
<organism evidence="2 3">
    <name type="scientific">Pelagibacterium luteolum</name>
    <dbReference type="NCBI Taxonomy" id="440168"/>
    <lineage>
        <taxon>Bacteria</taxon>
        <taxon>Pseudomonadati</taxon>
        <taxon>Pseudomonadota</taxon>
        <taxon>Alphaproteobacteria</taxon>
        <taxon>Hyphomicrobiales</taxon>
        <taxon>Devosiaceae</taxon>
        <taxon>Pelagibacterium</taxon>
    </lineage>
</organism>
<dbReference type="STRING" id="440168.SAMN04487974_1344"/>
<dbReference type="EMBL" id="FNCS01000034">
    <property type="protein sequence ID" value="SDH22118.1"/>
    <property type="molecule type" value="Genomic_DNA"/>
</dbReference>